<dbReference type="Proteomes" id="UP000199109">
    <property type="component" value="Unassembled WGS sequence"/>
</dbReference>
<organism evidence="1 2">
    <name type="scientific">Pricia antarctica</name>
    <dbReference type="NCBI Taxonomy" id="641691"/>
    <lineage>
        <taxon>Bacteria</taxon>
        <taxon>Pseudomonadati</taxon>
        <taxon>Bacteroidota</taxon>
        <taxon>Flavobacteriia</taxon>
        <taxon>Flavobacteriales</taxon>
        <taxon>Flavobacteriaceae</taxon>
        <taxon>Pricia</taxon>
    </lineage>
</organism>
<accession>A0A1G6VQP1</accession>
<evidence type="ECO:0000313" key="2">
    <source>
        <dbReference type="Proteomes" id="UP000199109"/>
    </source>
</evidence>
<dbReference type="AlphaFoldDB" id="A0A1G6VQP1"/>
<proteinExistence type="predicted"/>
<dbReference type="EMBL" id="FNAO01000001">
    <property type="protein sequence ID" value="SDD55317.1"/>
    <property type="molecule type" value="Genomic_DNA"/>
</dbReference>
<reference evidence="1 2" key="1">
    <citation type="submission" date="2016-10" db="EMBL/GenBank/DDBJ databases">
        <authorList>
            <person name="de Groot N.N."/>
        </authorList>
    </citation>
    <scope>NUCLEOTIDE SEQUENCE [LARGE SCALE GENOMIC DNA]</scope>
    <source>
        <strain evidence="1 2">DSM 23421</strain>
    </source>
</reference>
<name>A0A1G6VQP1_9FLAO</name>
<evidence type="ECO:0000313" key="1">
    <source>
        <dbReference type="EMBL" id="SDD55317.1"/>
    </source>
</evidence>
<sequence length="64" mass="7236">MAFIPKKQVLLLCTGMQKSSPYIRTACKRLHPFLEPRQIFQGLGLPKVCHTALGNFLDILSAFF</sequence>
<gene>
    <name evidence="1" type="ORF">SAMN05421636_10115</name>
</gene>
<protein>
    <submittedName>
        <fullName evidence="1">Uncharacterized protein</fullName>
    </submittedName>
</protein>
<keyword evidence="2" id="KW-1185">Reference proteome</keyword>